<comment type="caution">
    <text evidence="3">The sequence shown here is derived from an EMBL/GenBank/DDBJ whole genome shotgun (WGS) entry which is preliminary data.</text>
</comment>
<protein>
    <submittedName>
        <fullName evidence="3">ABC transporter substrate-binding protein</fullName>
    </submittedName>
</protein>
<dbReference type="SUPFAM" id="SSF53850">
    <property type="entry name" value="Periplasmic binding protein-like II"/>
    <property type="match status" value="1"/>
</dbReference>
<reference evidence="3 4" key="1">
    <citation type="submission" date="2019-05" db="EMBL/GenBank/DDBJ databases">
        <title>Streptomyces sp. NEAU-C151, a novel actinomycete isolated from soil.</title>
        <authorList>
            <person name="Han L."/>
            <person name="Jiang H."/>
        </authorList>
    </citation>
    <scope>NUCLEOTIDE SEQUENCE [LARGE SCALE GENOMIC DNA]</scope>
    <source>
        <strain evidence="3 4">NEAU-C151</strain>
    </source>
</reference>
<evidence type="ECO:0000256" key="1">
    <source>
        <dbReference type="SAM" id="SignalP"/>
    </source>
</evidence>
<gene>
    <name evidence="3" type="ORF">FE633_03580</name>
</gene>
<dbReference type="Pfam" id="PF09084">
    <property type="entry name" value="NMT1"/>
    <property type="match status" value="1"/>
</dbReference>
<dbReference type="AlphaFoldDB" id="A0A5R9G3Y4"/>
<dbReference type="RefSeq" id="WP_138043582.1">
    <property type="nucleotide sequence ID" value="NZ_VBZC01000003.1"/>
</dbReference>
<dbReference type="Proteomes" id="UP000305906">
    <property type="component" value="Unassembled WGS sequence"/>
</dbReference>
<feature type="domain" description="SsuA/THI5-like" evidence="2">
    <location>
        <begin position="55"/>
        <end position="263"/>
    </location>
</feature>
<keyword evidence="4" id="KW-1185">Reference proteome</keyword>
<proteinExistence type="predicted"/>
<evidence type="ECO:0000313" key="4">
    <source>
        <dbReference type="Proteomes" id="UP000305906"/>
    </source>
</evidence>
<accession>A0A5R9G3Y4</accession>
<evidence type="ECO:0000259" key="2">
    <source>
        <dbReference type="Pfam" id="PF09084"/>
    </source>
</evidence>
<keyword evidence="1" id="KW-0732">Signal</keyword>
<dbReference type="PROSITE" id="PS51318">
    <property type="entry name" value="TAT"/>
    <property type="match status" value="1"/>
</dbReference>
<dbReference type="PANTHER" id="PTHR30024">
    <property type="entry name" value="ALIPHATIC SULFONATES-BINDING PROTEIN-RELATED"/>
    <property type="match status" value="1"/>
</dbReference>
<organism evidence="3 4">
    <name type="scientific">Streptomyces montanus</name>
    <dbReference type="NCBI Taxonomy" id="2580423"/>
    <lineage>
        <taxon>Bacteria</taxon>
        <taxon>Bacillati</taxon>
        <taxon>Actinomycetota</taxon>
        <taxon>Actinomycetes</taxon>
        <taxon>Kitasatosporales</taxon>
        <taxon>Streptomycetaceae</taxon>
        <taxon>Streptomyces</taxon>
    </lineage>
</organism>
<dbReference type="InterPro" id="IPR015168">
    <property type="entry name" value="SsuA/THI5"/>
</dbReference>
<evidence type="ECO:0000313" key="3">
    <source>
        <dbReference type="EMBL" id="TLS47584.1"/>
    </source>
</evidence>
<feature type="chain" id="PRO_5039542837" evidence="1">
    <location>
        <begin position="33"/>
        <end position="348"/>
    </location>
</feature>
<name>A0A5R9G3Y4_9ACTN</name>
<feature type="signal peptide" evidence="1">
    <location>
        <begin position="1"/>
        <end position="32"/>
    </location>
</feature>
<dbReference type="InterPro" id="IPR006311">
    <property type="entry name" value="TAT_signal"/>
</dbReference>
<sequence>MATTASTRRQFLSLLGLSAVAVSCGTSAGATAGKNQTKTLRYQGWAGQVILPELAEDLGYLEDVKLKWVGNTISGPQDIQSAATGQTDFGGAFNGAVVKLAANNAPIKAVISYYGADKYAYNGFYVLEDSPIRSPKDLIGKKIGMNTLGAHSEAMLDIYLQRGGLSQAQIGKAEPLVVPPVNTEQSLRQKQIDVAVLGGILRDKALETGGIRALFTDYELLGAFSAGTYVMTDRFLQQNPDTARVFTTAVGRAIDWSRSTPREEVVARMTEIVKKRGRNEDTAPLKYWRSFGVAEKSGLITGKELQLWIDWLVERGDIKKDQVKLSDLYTNEFNGNNKKSPSASKSGS</sequence>
<dbReference type="EMBL" id="VBZC01000003">
    <property type="protein sequence ID" value="TLS47584.1"/>
    <property type="molecule type" value="Genomic_DNA"/>
</dbReference>
<dbReference type="Gene3D" id="3.40.190.10">
    <property type="entry name" value="Periplasmic binding protein-like II"/>
    <property type="match status" value="2"/>
</dbReference>